<dbReference type="AlphaFoldDB" id="A0A1V4INB9"/>
<dbReference type="SUPFAM" id="SSF58104">
    <property type="entry name" value="Methyl-accepting chemotaxis protein (MCP) signaling domain"/>
    <property type="match status" value="1"/>
</dbReference>
<organism evidence="8 9">
    <name type="scientific">Clostridium chromiireducens</name>
    <dbReference type="NCBI Taxonomy" id="225345"/>
    <lineage>
        <taxon>Bacteria</taxon>
        <taxon>Bacillati</taxon>
        <taxon>Bacillota</taxon>
        <taxon>Clostridia</taxon>
        <taxon>Eubacteriales</taxon>
        <taxon>Clostridiaceae</taxon>
        <taxon>Clostridium</taxon>
    </lineage>
</organism>
<dbReference type="InterPro" id="IPR047347">
    <property type="entry name" value="YvaQ-like_sensor"/>
</dbReference>
<evidence type="ECO:0000256" key="5">
    <source>
        <dbReference type="SAM" id="Phobius"/>
    </source>
</evidence>
<protein>
    <submittedName>
        <fullName evidence="8">Methyl-accepting chemotaxis protein 4</fullName>
    </submittedName>
</protein>
<dbReference type="GO" id="GO:0006935">
    <property type="term" value="P:chemotaxis"/>
    <property type="evidence" value="ECO:0007669"/>
    <property type="project" value="InterPro"/>
</dbReference>
<accession>A0A1V4INB9</accession>
<reference evidence="8 9" key="1">
    <citation type="submission" date="2017-03" db="EMBL/GenBank/DDBJ databases">
        <title>Genome sequence of Clostridium chromiireducens DSM 23318.</title>
        <authorList>
            <person name="Poehlein A."/>
            <person name="Daniel R."/>
        </authorList>
    </citation>
    <scope>NUCLEOTIDE SEQUENCE [LARGE SCALE GENOMIC DNA]</scope>
    <source>
        <strain evidence="8 9">DSM 23318</strain>
    </source>
</reference>
<sequence>MYALIVKMCYYIDIEYQLIKKKVVKIMKWFNDLKIRTRLMLSFGIVALFIAVVGGLAVFNINKVSSNSNILYEEGVKELEALQQFNSNTLHTRIEILNLINNGDISKIEEAKSKISDFRKQNDEILKSYDQAILNDNEKQIYNDIKKELTQYRSESDKIIKLVSEQNYDEATKLSNESAKTREKLTNSIDKLVEHVETNANEINTSNDNIRSKFIKYMFMDILLGFAIAIILGVFVTTITTNRLKKVLEYAKFLENGDLTHKININSKDEIGILAKALDNANDNLRKLIGEIIKGANMINSSGEELSATTEEVSAKMEEINEATQQISNGAQDLSTATEEVSASAEEIGATTSEIANRANDAATSVNEIKKRSLQIKEKATENIGEGNRIYEEKKLNILKAIEDGRIVNKVKSMAEAIGDIASQTNLLALNAAIEAARAGENGKGFAVVADEVRNLAEESSQAVLSIQEMVLQVQSAFENLSQSGEDILNYIGQHVKPSYELLMNTGIQYEKDAEFVDNITKEFAYSSKQINEVIDQINNAIQNVSTTAAEAETGSEDVLNSIGKINEAVNNIAKSAHSQAELSERLNDMVQKFKL</sequence>
<dbReference type="Gene3D" id="1.10.287.950">
    <property type="entry name" value="Methyl-accepting chemotaxis protein"/>
    <property type="match status" value="1"/>
</dbReference>
<gene>
    <name evidence="8" type="primary">mcp4_10</name>
    <name evidence="8" type="ORF">CLCHR_25900</name>
</gene>
<keyword evidence="5" id="KW-1133">Transmembrane helix</keyword>
<evidence type="ECO:0000313" key="9">
    <source>
        <dbReference type="Proteomes" id="UP000191056"/>
    </source>
</evidence>
<dbReference type="PRINTS" id="PR00260">
    <property type="entry name" value="CHEMTRNSDUCR"/>
</dbReference>
<dbReference type="CDD" id="cd19411">
    <property type="entry name" value="MCP2201-like_sensor"/>
    <property type="match status" value="1"/>
</dbReference>
<feature type="transmembrane region" description="Helical" evidence="5">
    <location>
        <begin position="39"/>
        <end position="59"/>
    </location>
</feature>
<dbReference type="CDD" id="cd06225">
    <property type="entry name" value="HAMP"/>
    <property type="match status" value="1"/>
</dbReference>
<dbReference type="GO" id="GO:0007165">
    <property type="term" value="P:signal transduction"/>
    <property type="evidence" value="ECO:0007669"/>
    <property type="project" value="UniProtKB-KW"/>
</dbReference>
<dbReference type="Pfam" id="PF12729">
    <property type="entry name" value="4HB_MCP_1"/>
    <property type="match status" value="1"/>
</dbReference>
<keyword evidence="1 3" id="KW-0807">Transducer</keyword>
<dbReference type="GO" id="GO:0016020">
    <property type="term" value="C:membrane"/>
    <property type="evidence" value="ECO:0007669"/>
    <property type="project" value="InterPro"/>
</dbReference>
<name>A0A1V4INB9_9CLOT</name>
<dbReference type="GO" id="GO:0004888">
    <property type="term" value="F:transmembrane signaling receptor activity"/>
    <property type="evidence" value="ECO:0007669"/>
    <property type="project" value="InterPro"/>
</dbReference>
<keyword evidence="9" id="KW-1185">Reference proteome</keyword>
<feature type="coiled-coil region" evidence="4">
    <location>
        <begin position="108"/>
        <end position="155"/>
    </location>
</feature>
<dbReference type="EMBL" id="MZGT01000032">
    <property type="protein sequence ID" value="OPJ61265.1"/>
    <property type="molecule type" value="Genomic_DNA"/>
</dbReference>
<keyword evidence="5" id="KW-0812">Transmembrane</keyword>
<keyword evidence="4" id="KW-0175">Coiled coil</keyword>
<comment type="caution">
    <text evidence="8">The sequence shown here is derived from an EMBL/GenBank/DDBJ whole genome shotgun (WGS) entry which is preliminary data.</text>
</comment>
<dbReference type="STRING" id="225345.CLCHR_25900"/>
<dbReference type="InterPro" id="IPR004090">
    <property type="entry name" value="Chemotax_Me-accpt_rcpt"/>
</dbReference>
<evidence type="ECO:0000256" key="2">
    <source>
        <dbReference type="ARBA" id="ARBA00029447"/>
    </source>
</evidence>
<evidence type="ECO:0000259" key="6">
    <source>
        <dbReference type="PROSITE" id="PS50111"/>
    </source>
</evidence>
<keyword evidence="5" id="KW-0472">Membrane</keyword>
<evidence type="ECO:0000256" key="3">
    <source>
        <dbReference type="PROSITE-ProRule" id="PRU00284"/>
    </source>
</evidence>
<dbReference type="PROSITE" id="PS50111">
    <property type="entry name" value="CHEMOTAXIS_TRANSDUC_2"/>
    <property type="match status" value="1"/>
</dbReference>
<dbReference type="Pfam" id="PF00672">
    <property type="entry name" value="HAMP"/>
    <property type="match status" value="1"/>
</dbReference>
<dbReference type="PANTHER" id="PTHR32089:SF112">
    <property type="entry name" value="LYSOZYME-LIKE PROTEIN-RELATED"/>
    <property type="match status" value="1"/>
</dbReference>
<proteinExistence type="inferred from homology"/>
<dbReference type="InterPro" id="IPR024478">
    <property type="entry name" value="HlyB_4HB_MCP"/>
</dbReference>
<feature type="domain" description="Methyl-accepting transducer" evidence="6">
    <location>
        <begin position="309"/>
        <end position="567"/>
    </location>
</feature>
<dbReference type="SMART" id="SM00304">
    <property type="entry name" value="HAMP"/>
    <property type="match status" value="2"/>
</dbReference>
<dbReference type="InterPro" id="IPR004089">
    <property type="entry name" value="MCPsignal_dom"/>
</dbReference>
<dbReference type="Proteomes" id="UP000191056">
    <property type="component" value="Unassembled WGS sequence"/>
</dbReference>
<feature type="domain" description="HAMP" evidence="7">
    <location>
        <begin position="238"/>
        <end position="290"/>
    </location>
</feature>
<dbReference type="Pfam" id="PF00015">
    <property type="entry name" value="MCPsignal"/>
    <property type="match status" value="1"/>
</dbReference>
<dbReference type="PANTHER" id="PTHR32089">
    <property type="entry name" value="METHYL-ACCEPTING CHEMOTAXIS PROTEIN MCPB"/>
    <property type="match status" value="1"/>
</dbReference>
<evidence type="ECO:0000313" key="8">
    <source>
        <dbReference type="EMBL" id="OPJ61265.1"/>
    </source>
</evidence>
<dbReference type="PROSITE" id="PS50885">
    <property type="entry name" value="HAMP"/>
    <property type="match status" value="1"/>
</dbReference>
<evidence type="ECO:0000259" key="7">
    <source>
        <dbReference type="PROSITE" id="PS50885"/>
    </source>
</evidence>
<comment type="similarity">
    <text evidence="2">Belongs to the methyl-accepting chemotaxis (MCP) protein family.</text>
</comment>
<evidence type="ECO:0000256" key="1">
    <source>
        <dbReference type="ARBA" id="ARBA00023224"/>
    </source>
</evidence>
<dbReference type="InterPro" id="IPR003660">
    <property type="entry name" value="HAMP_dom"/>
</dbReference>
<evidence type="ECO:0000256" key="4">
    <source>
        <dbReference type="SAM" id="Coils"/>
    </source>
</evidence>
<feature type="transmembrane region" description="Helical" evidence="5">
    <location>
        <begin position="217"/>
        <end position="236"/>
    </location>
</feature>
<dbReference type="SMART" id="SM00283">
    <property type="entry name" value="MA"/>
    <property type="match status" value="1"/>
</dbReference>